<dbReference type="Gene3D" id="3.60.15.10">
    <property type="entry name" value="Ribonuclease Z/Hydroxyacylglutathione hydrolase-like"/>
    <property type="match status" value="2"/>
</dbReference>
<sequence length="817" mass="89949">MTSCVRVLSIQALDSFSSILLVSPNGKKTLVNCGDGCQRIFLEFGQKVSTVDRICLTHLGHETIGGLPGMILTSSDVIKQATEKSKSMLKSKISSGGGGVVVQKQQGKQRQPPPPGPGLTIVGPNGTQKFLRSLRHFMRRDSFRIEVQEGAYNQSATKCGKGDIKNSNHTDDDSSFLVQSIAAYTTKSDNSTTDSTIIQSKKLLSFLFTTPPIAGKFLIEKAKALGIPKGPLYRRLKAGETITFPNPSSSDKTVTVESHQVVEPSSPGVVVAVLCYPSLDVLNQLQKSNEMKQFQRQEQQQQGKDNITTDDQNHDKRPVLELIVHMTSREIFESNTCSTWRKSYYGSCVRHLFVRTETATGIDRVVTPPCDDSESLMSPFHSAHSGAQLRSMVCPYIEREETTKDEESNVVYAVPLLEYVLLPRPKRGFQNGDACNQHRKELKNDAQVLLNTSGCLDRANQLLENDRVDNKSHCTGGEILFTGTGSAVPCKHRNVSGIYVRMENGNSMLLDTGEGTIGQLLRAKQQQKHRGIGEESLATVLKNIKAVWISHPHADHHLGIIRLLEERKRLVSDSDPIVLIAPPNLLYFLKEYELIEPRVVGSYMFLDCRTLTTNSNNDRKTSPKHHETLALQRLKDDLGIHSCTSIPVAHCAHSFAVVFHGTAFGSLAYSGDCRPSENFAKIAYNADLLIHEATFANGLEADAVVKRHCTVGEALRIATKMNAKTTVLTHFSQRYPKIPELDFDNALSLPSGMKVIPAFDFMVITPTNIASAAMLTPALQLLYPDDSDDAMGDDTMEKSEAQAALEVPGLFAQSELL</sequence>
<evidence type="ECO:0000256" key="1">
    <source>
        <dbReference type="ARBA" id="ARBA00000402"/>
    </source>
</evidence>
<evidence type="ECO:0000256" key="6">
    <source>
        <dbReference type="ARBA" id="ARBA00022722"/>
    </source>
</evidence>
<feature type="domain" description="Metallo-beta-lactamase" evidence="12">
    <location>
        <begin position="508"/>
        <end position="731"/>
    </location>
</feature>
<comment type="similarity">
    <text evidence="3">Belongs to the RNase Z family.</text>
</comment>
<gene>
    <name evidence="13" type="ORF">FRACYDRAFT_180878</name>
</gene>
<dbReference type="GO" id="GO:0046872">
    <property type="term" value="F:metal ion binding"/>
    <property type="evidence" value="ECO:0007669"/>
    <property type="project" value="UniProtKB-KW"/>
</dbReference>
<dbReference type="PANTHER" id="PTHR12553">
    <property type="entry name" value="ZINC PHOSPHODIESTERASE ELAC PROTEIN 2"/>
    <property type="match status" value="1"/>
</dbReference>
<evidence type="ECO:0000256" key="2">
    <source>
        <dbReference type="ARBA" id="ARBA00001947"/>
    </source>
</evidence>
<feature type="region of interest" description="Disordered" evidence="11">
    <location>
        <begin position="90"/>
        <end position="120"/>
    </location>
</feature>
<dbReference type="EC" id="3.1.26.11" evidence="4"/>
<evidence type="ECO:0000256" key="8">
    <source>
        <dbReference type="ARBA" id="ARBA00022759"/>
    </source>
</evidence>
<evidence type="ECO:0000256" key="3">
    <source>
        <dbReference type="ARBA" id="ARBA00007823"/>
    </source>
</evidence>
<keyword evidence="7" id="KW-0479">Metal-binding</keyword>
<dbReference type="PANTHER" id="PTHR12553:SF49">
    <property type="entry name" value="ZINC PHOSPHODIESTERASE ELAC PROTEIN 2"/>
    <property type="match status" value="1"/>
</dbReference>
<feature type="region of interest" description="Disordered" evidence="11">
    <location>
        <begin position="292"/>
        <end position="316"/>
    </location>
</feature>
<feature type="compositionally biased region" description="Low complexity" evidence="11">
    <location>
        <begin position="101"/>
        <end position="110"/>
    </location>
</feature>
<dbReference type="InterPro" id="IPR036866">
    <property type="entry name" value="RibonucZ/Hydroxyglut_hydro"/>
</dbReference>
<dbReference type="Proteomes" id="UP000095751">
    <property type="component" value="Unassembled WGS sequence"/>
</dbReference>
<keyword evidence="6" id="KW-0540">Nuclease</keyword>
<dbReference type="AlphaFoldDB" id="A0A1E7FQV5"/>
<evidence type="ECO:0000256" key="7">
    <source>
        <dbReference type="ARBA" id="ARBA00022723"/>
    </source>
</evidence>
<dbReference type="GO" id="GO:0042781">
    <property type="term" value="F:3'-tRNA processing endoribonuclease activity"/>
    <property type="evidence" value="ECO:0007669"/>
    <property type="project" value="UniProtKB-EC"/>
</dbReference>
<keyword evidence="10" id="KW-0862">Zinc</keyword>
<dbReference type="KEGG" id="fcy:FRACYDRAFT_180878"/>
<evidence type="ECO:0000256" key="10">
    <source>
        <dbReference type="ARBA" id="ARBA00022833"/>
    </source>
</evidence>
<keyword evidence="9 13" id="KW-0378">Hydrolase</keyword>
<evidence type="ECO:0000259" key="12">
    <source>
        <dbReference type="Pfam" id="PF12706"/>
    </source>
</evidence>
<keyword evidence="8" id="KW-0255">Endonuclease</keyword>
<dbReference type="Pfam" id="PF12706">
    <property type="entry name" value="Lactamase_B_2"/>
    <property type="match status" value="1"/>
</dbReference>
<dbReference type="CDD" id="cd07718">
    <property type="entry name" value="RNaseZ_ELAC1_ELAC2-C-term-like_MBL-fold"/>
    <property type="match status" value="1"/>
</dbReference>
<evidence type="ECO:0000256" key="4">
    <source>
        <dbReference type="ARBA" id="ARBA00012477"/>
    </source>
</evidence>
<comment type="cofactor">
    <cofactor evidence="2">
        <name>Zn(2+)</name>
        <dbReference type="ChEBI" id="CHEBI:29105"/>
    </cofactor>
</comment>
<evidence type="ECO:0000313" key="13">
    <source>
        <dbReference type="EMBL" id="OEU20485.1"/>
    </source>
</evidence>
<comment type="catalytic activity">
    <reaction evidence="1">
        <text>Endonucleolytic cleavage of RNA, removing extra 3' nucleotides from tRNA precursor, generating 3' termini of tRNAs. A 3'-hydroxy group is left at the tRNA terminus and a 5'-phosphoryl group is left at the trailer molecule.</text>
        <dbReference type="EC" id="3.1.26.11"/>
    </reaction>
</comment>
<protein>
    <recommendedName>
        <fullName evidence="4">ribonuclease Z</fullName>
        <ecNumber evidence="4">3.1.26.11</ecNumber>
    </recommendedName>
</protein>
<keyword evidence="14" id="KW-1185">Reference proteome</keyword>
<evidence type="ECO:0000256" key="9">
    <source>
        <dbReference type="ARBA" id="ARBA00022801"/>
    </source>
</evidence>
<dbReference type="InterPro" id="IPR047151">
    <property type="entry name" value="RNZ2-like"/>
</dbReference>
<dbReference type="FunCoup" id="A0A1E7FQV5">
    <property type="interactions" value="309"/>
</dbReference>
<proteinExistence type="inferred from homology"/>
<evidence type="ECO:0000256" key="11">
    <source>
        <dbReference type="SAM" id="MobiDB-lite"/>
    </source>
</evidence>
<name>A0A1E7FQV5_9STRA</name>
<organism evidence="13 14">
    <name type="scientific">Fragilariopsis cylindrus CCMP1102</name>
    <dbReference type="NCBI Taxonomy" id="635003"/>
    <lineage>
        <taxon>Eukaryota</taxon>
        <taxon>Sar</taxon>
        <taxon>Stramenopiles</taxon>
        <taxon>Ochrophyta</taxon>
        <taxon>Bacillariophyta</taxon>
        <taxon>Bacillariophyceae</taxon>
        <taxon>Bacillariophycidae</taxon>
        <taxon>Bacillariales</taxon>
        <taxon>Bacillariaceae</taxon>
        <taxon>Fragilariopsis</taxon>
    </lineage>
</organism>
<dbReference type="SUPFAM" id="SSF56281">
    <property type="entry name" value="Metallo-hydrolase/oxidoreductase"/>
    <property type="match status" value="2"/>
</dbReference>
<evidence type="ECO:0000313" key="14">
    <source>
        <dbReference type="Proteomes" id="UP000095751"/>
    </source>
</evidence>
<dbReference type="InParanoid" id="A0A1E7FQV5"/>
<dbReference type="GO" id="GO:1990180">
    <property type="term" value="P:mitochondrial tRNA 3'-end processing"/>
    <property type="evidence" value="ECO:0007669"/>
    <property type="project" value="TreeGrafter"/>
</dbReference>
<dbReference type="GO" id="GO:0005739">
    <property type="term" value="C:mitochondrion"/>
    <property type="evidence" value="ECO:0007669"/>
    <property type="project" value="TreeGrafter"/>
</dbReference>
<reference evidence="13 14" key="1">
    <citation type="submission" date="2016-09" db="EMBL/GenBank/DDBJ databases">
        <title>Extensive genetic diversity and differential bi-allelic expression allows diatom success in the polar Southern Ocean.</title>
        <authorList>
            <consortium name="DOE Joint Genome Institute"/>
            <person name="Mock T."/>
            <person name="Otillar R.P."/>
            <person name="Strauss J."/>
            <person name="Dupont C."/>
            <person name="Frickenhaus S."/>
            <person name="Maumus F."/>
            <person name="Mcmullan M."/>
            <person name="Sanges R."/>
            <person name="Schmutz J."/>
            <person name="Toseland A."/>
            <person name="Valas R."/>
            <person name="Veluchamy A."/>
            <person name="Ward B.J."/>
            <person name="Allen A."/>
            <person name="Barry K."/>
            <person name="Falciatore A."/>
            <person name="Ferrante M."/>
            <person name="Fortunato A.E."/>
            <person name="Gloeckner G."/>
            <person name="Gruber A."/>
            <person name="Hipkin R."/>
            <person name="Janech M."/>
            <person name="Kroth P."/>
            <person name="Leese F."/>
            <person name="Lindquist E."/>
            <person name="Lyon B.R."/>
            <person name="Martin J."/>
            <person name="Mayer C."/>
            <person name="Parker M."/>
            <person name="Quesneville H."/>
            <person name="Raymond J."/>
            <person name="Uhlig C."/>
            <person name="Valentin K.U."/>
            <person name="Worden A.Z."/>
            <person name="Armbrust E.V."/>
            <person name="Bowler C."/>
            <person name="Green B."/>
            <person name="Moulton V."/>
            <person name="Van Oosterhout C."/>
            <person name="Grigoriev I."/>
        </authorList>
    </citation>
    <scope>NUCLEOTIDE SEQUENCE [LARGE SCALE GENOMIC DNA]</scope>
    <source>
        <strain evidence="13 14">CCMP1102</strain>
    </source>
</reference>
<accession>A0A1E7FQV5</accession>
<dbReference type="OrthoDB" id="527344at2759"/>
<dbReference type="EMBL" id="KV784354">
    <property type="protein sequence ID" value="OEU20485.1"/>
    <property type="molecule type" value="Genomic_DNA"/>
</dbReference>
<keyword evidence="5" id="KW-0819">tRNA processing</keyword>
<dbReference type="InterPro" id="IPR001279">
    <property type="entry name" value="Metallo-B-lactamas"/>
</dbReference>
<evidence type="ECO:0000256" key="5">
    <source>
        <dbReference type="ARBA" id="ARBA00022694"/>
    </source>
</evidence>